<evidence type="ECO:0000259" key="2">
    <source>
        <dbReference type="PROSITE" id="PS50878"/>
    </source>
</evidence>
<comment type="caution">
    <text evidence="3">The sequence shown here is derived from an EMBL/GenBank/DDBJ whole genome shotgun (WGS) entry which is preliminary data.</text>
</comment>
<dbReference type="OrthoDB" id="1111448at2759"/>
<dbReference type="PANTHER" id="PTHR33116">
    <property type="entry name" value="REVERSE TRANSCRIPTASE ZINC-BINDING DOMAIN-CONTAINING PROTEIN-RELATED-RELATED"/>
    <property type="match status" value="1"/>
</dbReference>
<gene>
    <name evidence="3" type="ORF">ISN44_As05g030320</name>
</gene>
<dbReference type="AlphaFoldDB" id="A0A8T2DIY4"/>
<sequence length="1010" mass="115664">MGCVTSVTYSILINGQPFGFIRPERGIRQGDPLSPFLFVLCTEALIHLFDQSTRAGSLSGIQFHPSGPVINNLLFADDSLFMCNADKDQSLEMLNCLDKYEKISGQKINKSKSAITFGSKIDEATKKWIKDTTEIQTEGGTGKYLGFPECFSGSKQELLDYIKVRLKDRLTGWFAKNLSQGSKEVLIKSVAMALPVYAMSCFKLPKTSIKNLTSAIMEFWWSNSKDHKNIHWLGTEKMTLPKTLGGFGFKDLEILDQALLAKQAWRLLHEPNCLFSRFFKSRYFVNSPFIDASVGSKTSYAWRSILSGRDLLIKGLKRIIGNGKETLVWIDKWIHDGINRRPTGIQSLQNIRLRVDALINMETGCWNTNLLRALFHHTDVRIIQASKPVVGRSDFFCWTETRNDIYSIRSGYDLAYKFHHLDQITEATNRPSRTTIVEACWKIPTVPKIQVFLWKLLRGALAVTERLKTKGIQSYDGCWFCDADLETINHMLFLCPYARQVWALSNIPSPQTGFCKSDYENLHYLMSLQSQQKDIAEISKVFPWVLWRLWKNRNQLLFEGSFFPPNELIIKAREDATEWFTAQEARESPMRKPNLSHDFWKPPVQGEFKCNIGYSWSKLHRLAGVSWVLRDSLSNVVLHSRRSYSQVVSLFEAKIKSWEWAVESMKSLHVQKVIFGATTMEIIKALHKPKDWPSIISHILPMLVMADGMTDWFILFEPNGYNKGAYKIAKSVTSDIRVNSYVAQSYLRWMKDFFIKEKCREEPELYIPYHAYVGALASNRLSLLGRILNPQTQSVERAILELPYQWGLGTQRWEDFPTEDFLTFIDVWVQIRGIPLPYVSERTVEIIASTLGEVVAMDFNEETTSQITFIRVKEEMDNEPDVLVSPERYDDEDSLNQEDHGRHSQSSVISSFSSLTPISLNAPPVVNWSDNMIGNIPHRFPSTSVSSSHTVSNGYLAASEWRPKDQVSYEVGESSKRKKGKQVLEVPERSIRQRRMGSGIRFYPVNGENP</sequence>
<dbReference type="Pfam" id="PF00078">
    <property type="entry name" value="RVT_1"/>
    <property type="match status" value="1"/>
</dbReference>
<dbReference type="PANTHER" id="PTHR33116:SF86">
    <property type="entry name" value="REVERSE TRANSCRIPTASE DOMAIN-CONTAINING PROTEIN"/>
    <property type="match status" value="1"/>
</dbReference>
<accession>A0A8T2DIY4</accession>
<dbReference type="InterPro" id="IPR026960">
    <property type="entry name" value="RVT-Znf"/>
</dbReference>
<name>A0A8T2DIY4_ARASU</name>
<feature type="domain" description="Reverse transcriptase" evidence="2">
    <location>
        <begin position="1"/>
        <end position="133"/>
    </location>
</feature>
<keyword evidence="4" id="KW-1185">Reference proteome</keyword>
<organism evidence="3 4">
    <name type="scientific">Arabidopsis suecica</name>
    <name type="common">Swedish thale-cress</name>
    <name type="synonym">Cardaminopsis suecica</name>
    <dbReference type="NCBI Taxonomy" id="45249"/>
    <lineage>
        <taxon>Eukaryota</taxon>
        <taxon>Viridiplantae</taxon>
        <taxon>Streptophyta</taxon>
        <taxon>Embryophyta</taxon>
        <taxon>Tracheophyta</taxon>
        <taxon>Spermatophyta</taxon>
        <taxon>Magnoliopsida</taxon>
        <taxon>eudicotyledons</taxon>
        <taxon>Gunneridae</taxon>
        <taxon>Pentapetalae</taxon>
        <taxon>rosids</taxon>
        <taxon>malvids</taxon>
        <taxon>Brassicales</taxon>
        <taxon>Brassicaceae</taxon>
        <taxon>Camelineae</taxon>
        <taxon>Arabidopsis</taxon>
    </lineage>
</organism>
<feature type="region of interest" description="Disordered" evidence="1">
    <location>
        <begin position="966"/>
        <end position="985"/>
    </location>
</feature>
<dbReference type="InterPro" id="IPR000477">
    <property type="entry name" value="RT_dom"/>
</dbReference>
<dbReference type="PROSITE" id="PS50878">
    <property type="entry name" value="RT_POL"/>
    <property type="match status" value="1"/>
</dbReference>
<protein>
    <recommendedName>
        <fullName evidence="2">Reverse transcriptase domain-containing protein</fullName>
    </recommendedName>
</protein>
<dbReference type="Pfam" id="PF13966">
    <property type="entry name" value="zf-RVT"/>
    <property type="match status" value="1"/>
</dbReference>
<dbReference type="Proteomes" id="UP000694251">
    <property type="component" value="Chromosome 5"/>
</dbReference>
<dbReference type="EMBL" id="JAEFBJ010000005">
    <property type="protein sequence ID" value="KAG7610916.1"/>
    <property type="molecule type" value="Genomic_DNA"/>
</dbReference>
<proteinExistence type="predicted"/>
<reference evidence="3 4" key="1">
    <citation type="submission" date="2020-12" db="EMBL/GenBank/DDBJ databases">
        <title>Concerted genomic and epigenomic changes stabilize Arabidopsis allopolyploids.</title>
        <authorList>
            <person name="Chen Z."/>
        </authorList>
    </citation>
    <scope>NUCLEOTIDE SEQUENCE [LARGE SCALE GENOMIC DNA]</scope>
    <source>
        <strain evidence="3">As9502</strain>
        <tissue evidence="3">Leaf</tissue>
    </source>
</reference>
<evidence type="ECO:0000313" key="4">
    <source>
        <dbReference type="Proteomes" id="UP000694251"/>
    </source>
</evidence>
<evidence type="ECO:0000313" key="3">
    <source>
        <dbReference type="EMBL" id="KAG7610916.1"/>
    </source>
</evidence>
<evidence type="ECO:0000256" key="1">
    <source>
        <dbReference type="SAM" id="MobiDB-lite"/>
    </source>
</evidence>